<name>A0AAW2RQD5_9LAMI</name>
<dbReference type="PANTHER" id="PTHR12826">
    <property type="entry name" value="RIBONUCLEASE Y"/>
    <property type="match status" value="1"/>
</dbReference>
<dbReference type="EMBL" id="JACGWK010000001">
    <property type="protein sequence ID" value="KAL0381686.1"/>
    <property type="molecule type" value="Genomic_DNA"/>
</dbReference>
<evidence type="ECO:0000313" key="2">
    <source>
        <dbReference type="EMBL" id="KAL0381686.1"/>
    </source>
</evidence>
<proteinExistence type="predicted"/>
<gene>
    <name evidence="2" type="ORF">Sangu_0232900</name>
</gene>
<dbReference type="GO" id="GO:0005634">
    <property type="term" value="C:nucleus"/>
    <property type="evidence" value="ECO:0007669"/>
    <property type="project" value="TreeGrafter"/>
</dbReference>
<organism evidence="2">
    <name type="scientific">Sesamum angustifolium</name>
    <dbReference type="NCBI Taxonomy" id="2727405"/>
    <lineage>
        <taxon>Eukaryota</taxon>
        <taxon>Viridiplantae</taxon>
        <taxon>Streptophyta</taxon>
        <taxon>Embryophyta</taxon>
        <taxon>Tracheophyta</taxon>
        <taxon>Spermatophyta</taxon>
        <taxon>Magnoliopsida</taxon>
        <taxon>eudicotyledons</taxon>
        <taxon>Gunneridae</taxon>
        <taxon>Pentapetalae</taxon>
        <taxon>asterids</taxon>
        <taxon>lamiids</taxon>
        <taxon>Lamiales</taxon>
        <taxon>Pedaliaceae</taxon>
        <taxon>Sesamum</taxon>
    </lineage>
</organism>
<dbReference type="AlphaFoldDB" id="A0AAW2RQD5"/>
<sequence length="176" mass="20051">MLTGRGPISVSLNFKDLNPSSFFLYTIKGFQVHSSRRRVMEKTDAMQNSAAGMEVDATAAPARQEPVLFAQKPNFRPLKAHEISDEFRKVPVTPLPLKKSWLEIYTPIYEEMKIDIRMNLKARRSSLRPDRTPPTSATSRSVPISCTPSCLASTWLTLWRCSGWTSFTWSLLRLKM</sequence>
<keyword evidence="1" id="KW-0694">RNA-binding</keyword>
<reference evidence="2" key="1">
    <citation type="submission" date="2020-06" db="EMBL/GenBank/DDBJ databases">
        <authorList>
            <person name="Li T."/>
            <person name="Hu X."/>
            <person name="Zhang T."/>
            <person name="Song X."/>
            <person name="Zhang H."/>
            <person name="Dai N."/>
            <person name="Sheng W."/>
            <person name="Hou X."/>
            <person name="Wei L."/>
        </authorList>
    </citation>
    <scope>NUCLEOTIDE SEQUENCE</scope>
    <source>
        <strain evidence="2">G01</strain>
        <tissue evidence="2">Leaf</tissue>
    </source>
</reference>
<evidence type="ECO:0000256" key="1">
    <source>
        <dbReference type="ARBA" id="ARBA00022884"/>
    </source>
</evidence>
<protein>
    <submittedName>
        <fullName evidence="2">RNA-binding protein PNO1</fullName>
    </submittedName>
</protein>
<comment type="caution">
    <text evidence="2">The sequence shown here is derived from an EMBL/GenBank/DDBJ whole genome shotgun (WGS) entry which is preliminary data.</text>
</comment>
<accession>A0AAW2RQD5</accession>
<dbReference type="GO" id="GO:0003723">
    <property type="term" value="F:RNA binding"/>
    <property type="evidence" value="ECO:0007669"/>
    <property type="project" value="UniProtKB-KW"/>
</dbReference>
<dbReference type="PANTHER" id="PTHR12826:SF13">
    <property type="entry name" value="RNA-BINDING PROTEIN PNO1"/>
    <property type="match status" value="1"/>
</dbReference>
<reference evidence="2" key="2">
    <citation type="journal article" date="2024" name="Plant">
        <title>Genomic evolution and insights into agronomic trait innovations of Sesamum species.</title>
        <authorList>
            <person name="Miao H."/>
            <person name="Wang L."/>
            <person name="Qu L."/>
            <person name="Liu H."/>
            <person name="Sun Y."/>
            <person name="Le M."/>
            <person name="Wang Q."/>
            <person name="Wei S."/>
            <person name="Zheng Y."/>
            <person name="Lin W."/>
            <person name="Duan Y."/>
            <person name="Cao H."/>
            <person name="Xiong S."/>
            <person name="Wang X."/>
            <person name="Wei L."/>
            <person name="Li C."/>
            <person name="Ma Q."/>
            <person name="Ju M."/>
            <person name="Zhao R."/>
            <person name="Li G."/>
            <person name="Mu C."/>
            <person name="Tian Q."/>
            <person name="Mei H."/>
            <person name="Zhang T."/>
            <person name="Gao T."/>
            <person name="Zhang H."/>
        </authorList>
    </citation>
    <scope>NUCLEOTIDE SEQUENCE</scope>
    <source>
        <strain evidence="2">G01</strain>
    </source>
</reference>